<feature type="chain" id="PRO_5046337070" description="Terpene cyclase/mutase family protein" evidence="1">
    <location>
        <begin position="20"/>
        <end position="416"/>
    </location>
</feature>
<dbReference type="InterPro" id="IPR008930">
    <property type="entry name" value="Terpenoid_cyclase/PrenylTrfase"/>
</dbReference>
<evidence type="ECO:0008006" key="4">
    <source>
        <dbReference type="Google" id="ProtNLM"/>
    </source>
</evidence>
<evidence type="ECO:0000256" key="1">
    <source>
        <dbReference type="SAM" id="SignalP"/>
    </source>
</evidence>
<dbReference type="CDD" id="cd00688">
    <property type="entry name" value="ISOPREN_C2_like"/>
    <property type="match status" value="1"/>
</dbReference>
<sequence length="416" mass="47019">MFRLLFSSLLLLASLTVSAREPETVPGDRKDTIPIAKIPDIPPAERGQFSAAFRRGVDFLLEKQNRDGSWGDHRVIGTWNILCPYPDGPLTFKTASTALCIAGLNATPLRDEPKVREAMTRAEDYLIRTMPHLKRGDALCVYNIWAHTYVLDAMSMRAAGLDRESPRYKQLMDCARLQVDRLNELASAKGGWGYLTYIGFSKRPASEPTSFLTGTVLISAWMVGKTFGLSLDEKVFSRALKFLKSQRTPAGTYVYSLSHSYYPGRPINRHTGSLARTPACDYAIKLWEPEDISMLQLVNGLDRLWSRRGWLTMALHKPVPHESFAQNSGYFFYYGYYYSGMCLDMLAPNQVKRHASLLAGDILARQGRDGSWWDYPLYNYHKFYGTGYALYALSRAWDKLYGHPDHSLTTSASSEP</sequence>
<feature type="signal peptide" evidence="1">
    <location>
        <begin position="1"/>
        <end position="19"/>
    </location>
</feature>
<dbReference type="Proteomes" id="UP001062263">
    <property type="component" value="Chromosome"/>
</dbReference>
<keyword evidence="1" id="KW-0732">Signal</keyword>
<dbReference type="Gene3D" id="1.50.10.20">
    <property type="match status" value="1"/>
</dbReference>
<gene>
    <name evidence="2" type="ORF">Abiwalacus_08080</name>
</gene>
<evidence type="ECO:0000313" key="2">
    <source>
        <dbReference type="EMBL" id="BDL43234.1"/>
    </source>
</evidence>
<dbReference type="EMBL" id="AP025943">
    <property type="protein sequence ID" value="BDL43234.1"/>
    <property type="molecule type" value="Genomic_DNA"/>
</dbReference>
<organism evidence="2 3">
    <name type="scientific">Akkermansia biwaensis</name>
    <dbReference type="NCBI Taxonomy" id="2946555"/>
    <lineage>
        <taxon>Bacteria</taxon>
        <taxon>Pseudomonadati</taxon>
        <taxon>Verrucomicrobiota</taxon>
        <taxon>Verrucomicrobiia</taxon>
        <taxon>Verrucomicrobiales</taxon>
        <taxon>Akkermansiaceae</taxon>
        <taxon>Akkermansia</taxon>
    </lineage>
</organism>
<evidence type="ECO:0000313" key="3">
    <source>
        <dbReference type="Proteomes" id="UP001062263"/>
    </source>
</evidence>
<dbReference type="RefSeq" id="WP_215434312.1">
    <property type="nucleotide sequence ID" value="NZ_AP025943.1"/>
</dbReference>
<dbReference type="SUPFAM" id="SSF48239">
    <property type="entry name" value="Terpenoid cyclases/Protein prenyltransferases"/>
    <property type="match status" value="1"/>
</dbReference>
<name>A0ABM7ZEZ3_9BACT</name>
<protein>
    <recommendedName>
        <fullName evidence="4">Terpene cyclase/mutase family protein</fullName>
    </recommendedName>
</protein>
<accession>A0ABM7ZEZ3</accession>
<reference evidence="2" key="1">
    <citation type="submission" date="2022-06" db="EMBL/GenBank/DDBJ databases">
        <title>Akkermansia biwalacus sp. nov., an anaerobic mucin-degrading bacterium isolated from human intestine.</title>
        <authorList>
            <person name="Kobayashi Y."/>
            <person name="Inoue S."/>
            <person name="Kawahara T."/>
            <person name="Kohda N."/>
        </authorList>
    </citation>
    <scope>NUCLEOTIDE SEQUENCE</scope>
    <source>
        <strain evidence="2">WON2089</strain>
    </source>
</reference>
<proteinExistence type="predicted"/>
<keyword evidence="3" id="KW-1185">Reference proteome</keyword>